<dbReference type="InterPro" id="IPR036249">
    <property type="entry name" value="Thioredoxin-like_sf"/>
</dbReference>
<evidence type="ECO:0000313" key="2">
    <source>
        <dbReference type="EMBL" id="EHK47588.1"/>
    </source>
</evidence>
<dbReference type="eggNOG" id="KOG1181">
    <property type="taxonomic scope" value="Eukaryota"/>
</dbReference>
<protein>
    <recommendedName>
        <fullName evidence="4">Thioredoxin domain-containing protein</fullName>
    </recommendedName>
</protein>
<dbReference type="InterPro" id="IPR006993">
    <property type="entry name" value="Glut_rich_SH3-bd"/>
</dbReference>
<dbReference type="Proteomes" id="UP000005426">
    <property type="component" value="Unassembled WGS sequence"/>
</dbReference>
<feature type="compositionally biased region" description="Basic and acidic residues" evidence="1">
    <location>
        <begin position="379"/>
        <end position="509"/>
    </location>
</feature>
<feature type="compositionally biased region" description="Pro residues" evidence="1">
    <location>
        <begin position="271"/>
        <end position="281"/>
    </location>
</feature>
<dbReference type="HOGENOM" id="CLU_033575_2_1_1"/>
<name>G9NNE1_HYPAI</name>
<evidence type="ECO:0008006" key="4">
    <source>
        <dbReference type="Google" id="ProtNLM"/>
    </source>
</evidence>
<dbReference type="STRING" id="452589.G9NNE1"/>
<dbReference type="Gene3D" id="3.40.30.10">
    <property type="entry name" value="Glutaredoxin"/>
    <property type="match status" value="1"/>
</dbReference>
<proteinExistence type="predicted"/>
<evidence type="ECO:0000313" key="3">
    <source>
        <dbReference type="Proteomes" id="UP000005426"/>
    </source>
</evidence>
<gene>
    <name evidence="2" type="ORF">TRIATDRAFT_282199</name>
</gene>
<dbReference type="AlphaFoldDB" id="G9NNE1"/>
<evidence type="ECO:0000256" key="1">
    <source>
        <dbReference type="SAM" id="MobiDB-lite"/>
    </source>
</evidence>
<organism evidence="2 3">
    <name type="scientific">Hypocrea atroviridis (strain ATCC 20476 / IMI 206040)</name>
    <name type="common">Trichoderma atroviride</name>
    <dbReference type="NCBI Taxonomy" id="452589"/>
    <lineage>
        <taxon>Eukaryota</taxon>
        <taxon>Fungi</taxon>
        <taxon>Dikarya</taxon>
        <taxon>Ascomycota</taxon>
        <taxon>Pezizomycotina</taxon>
        <taxon>Sordariomycetes</taxon>
        <taxon>Hypocreomycetidae</taxon>
        <taxon>Hypocreales</taxon>
        <taxon>Hypocreaceae</taxon>
        <taxon>Trichoderma</taxon>
    </lineage>
</organism>
<dbReference type="Pfam" id="PF04908">
    <property type="entry name" value="SH3BGR"/>
    <property type="match status" value="1"/>
</dbReference>
<feature type="non-terminal residue" evidence="2">
    <location>
        <position position="509"/>
    </location>
</feature>
<sequence length="509" mass="56064">MVLCSFSFASFWSSRGKTCPNASWHQNLDMVMVPEASSTKPKTKLQFTGPLQAKLRPGLALPITVSAAIDPFFARHSALDPAAAATVTRSTAEPRLHKPPTATRFACLFSAEHGTCIMASYSTDPALYIYTSLTAGSSHIVTATSRLETILRANKVPFKAIDIATDDKARMLWGRRAGKDENGRARKFPALVQEGLVLGDIVEIEEWNEYGELKQHVKIYYDESTIPDIEHKYPEPVKKKKTVKKSAVAKAAAAAATEAKAAADAPAAAAAPPPPPGPVPEPKVGSMPRASVESVRSVADEAAAKAKELRLNALREKVHGKKTEEPKDETKEEKTEASEETKEPAEEPAKVEETKEPEAEKIVEPAKVEEPAVEEPTVEETKAEETKAEETKVEEPKVEEPKVEEPKVEEPKVEEPKVEEPKVEEPKVEETKVEETKVQEVPAKVEETKAEKTSEPEVEKKEEAEKEIEQAKEEAPSKDEAEVKEDKTEKPEVEEKKAEEKVDEEKTKE</sequence>
<feature type="compositionally biased region" description="Basic and acidic residues" evidence="1">
    <location>
        <begin position="298"/>
        <end position="370"/>
    </location>
</feature>
<accession>G9NNE1</accession>
<dbReference type="OrthoDB" id="9932926at2759"/>
<dbReference type="EMBL" id="ABDG02000020">
    <property type="protein sequence ID" value="EHK47588.1"/>
    <property type="molecule type" value="Genomic_DNA"/>
</dbReference>
<feature type="region of interest" description="Disordered" evidence="1">
    <location>
        <begin position="265"/>
        <end position="509"/>
    </location>
</feature>
<reference evidence="2 3" key="1">
    <citation type="journal article" date="2011" name="Genome Biol.">
        <title>Comparative genome sequence analysis underscores mycoparasitism as the ancestral life style of Trichoderma.</title>
        <authorList>
            <person name="Kubicek C.P."/>
            <person name="Herrera-Estrella A."/>
            <person name="Seidl-Seiboth V."/>
            <person name="Martinez D.A."/>
            <person name="Druzhinina I.S."/>
            <person name="Thon M."/>
            <person name="Zeilinger S."/>
            <person name="Casas-Flores S."/>
            <person name="Horwitz B.A."/>
            <person name="Mukherjee P.K."/>
            <person name="Mukherjee M."/>
            <person name="Kredics L."/>
            <person name="Alcaraz L.D."/>
            <person name="Aerts A."/>
            <person name="Antal Z."/>
            <person name="Atanasova L."/>
            <person name="Cervantes-Badillo M.G."/>
            <person name="Challacombe J."/>
            <person name="Chertkov O."/>
            <person name="McCluskey K."/>
            <person name="Coulpier F."/>
            <person name="Deshpande N."/>
            <person name="von Doehren H."/>
            <person name="Ebbole D.J."/>
            <person name="Esquivel-Naranjo E.U."/>
            <person name="Fekete E."/>
            <person name="Flipphi M."/>
            <person name="Glaser F."/>
            <person name="Gomez-Rodriguez E.Y."/>
            <person name="Gruber S."/>
            <person name="Han C."/>
            <person name="Henrissat B."/>
            <person name="Hermosa R."/>
            <person name="Hernandez-Onate M."/>
            <person name="Karaffa L."/>
            <person name="Kosti I."/>
            <person name="Le Crom S."/>
            <person name="Lindquist E."/>
            <person name="Lucas S."/>
            <person name="Luebeck M."/>
            <person name="Luebeck P.S."/>
            <person name="Margeot A."/>
            <person name="Metz B."/>
            <person name="Misra M."/>
            <person name="Nevalainen H."/>
            <person name="Omann M."/>
            <person name="Packer N."/>
            <person name="Perrone G."/>
            <person name="Uresti-Rivera E.E."/>
            <person name="Salamov A."/>
            <person name="Schmoll M."/>
            <person name="Seiboth B."/>
            <person name="Shapiro H."/>
            <person name="Sukno S."/>
            <person name="Tamayo-Ramos J.A."/>
            <person name="Tisch D."/>
            <person name="Wiest A."/>
            <person name="Wilkinson H.H."/>
            <person name="Zhang M."/>
            <person name="Coutinho P.M."/>
            <person name="Kenerley C.M."/>
            <person name="Monte E."/>
            <person name="Baker S.E."/>
            <person name="Grigoriev I.V."/>
        </authorList>
    </citation>
    <scope>NUCLEOTIDE SEQUENCE [LARGE SCALE GENOMIC DNA]</scope>
    <source>
        <strain evidence="3">ATCC 20476 / IMI 206040</strain>
    </source>
</reference>
<dbReference type="OMA" id="TCIMASY"/>
<dbReference type="SUPFAM" id="SSF52833">
    <property type="entry name" value="Thioredoxin-like"/>
    <property type="match status" value="1"/>
</dbReference>
<comment type="caution">
    <text evidence="2">The sequence shown here is derived from an EMBL/GenBank/DDBJ whole genome shotgun (WGS) entry which is preliminary data.</text>
</comment>
<keyword evidence="3" id="KW-1185">Reference proteome</keyword>